<evidence type="ECO:0000313" key="2">
    <source>
        <dbReference type="EMBL" id="GFS50406.1"/>
    </source>
</evidence>
<evidence type="ECO:0000256" key="1">
    <source>
        <dbReference type="SAM" id="MobiDB-lite"/>
    </source>
</evidence>
<reference evidence="2" key="1">
    <citation type="submission" date="2020-08" db="EMBL/GenBank/DDBJ databases">
        <title>Multicomponent nature underlies the extraordinary mechanical properties of spider dragline silk.</title>
        <authorList>
            <person name="Kono N."/>
            <person name="Nakamura H."/>
            <person name="Mori M."/>
            <person name="Yoshida Y."/>
            <person name="Ohtoshi R."/>
            <person name="Malay A.D."/>
            <person name="Moran D.A.P."/>
            <person name="Tomita M."/>
            <person name="Numata K."/>
            <person name="Arakawa K."/>
        </authorList>
    </citation>
    <scope>NUCLEOTIDE SEQUENCE</scope>
</reference>
<sequence length="128" mass="13929">MQNKTYFLYNPIKFGSTKFSFNFQASKAHICFPYIGIIIIAVDGKGNNWSQQGGNRWQNSDNLSSQSGIQGNIAQNQAGSGNGKAGKANYGQGGRGFTSRDIQVKNDGSFNNMRNSQNAGGWGLKILR</sequence>
<dbReference type="EMBL" id="BMAV01026446">
    <property type="protein sequence ID" value="GFS50406.1"/>
    <property type="molecule type" value="Genomic_DNA"/>
</dbReference>
<dbReference type="OrthoDB" id="10602909at2759"/>
<proteinExistence type="predicted"/>
<feature type="compositionally biased region" description="Low complexity" evidence="1">
    <location>
        <begin position="74"/>
        <end position="90"/>
    </location>
</feature>
<protein>
    <submittedName>
        <fullName evidence="2">Chitin-binding type-2 domain-containing protein</fullName>
    </submittedName>
</protein>
<gene>
    <name evidence="2" type="primary">NCL1_09568</name>
    <name evidence="2" type="ORF">TNIN_28491</name>
</gene>
<dbReference type="Proteomes" id="UP000886998">
    <property type="component" value="Unassembled WGS sequence"/>
</dbReference>
<comment type="caution">
    <text evidence="2">The sequence shown here is derived from an EMBL/GenBank/DDBJ whole genome shotgun (WGS) entry which is preliminary data.</text>
</comment>
<feature type="region of interest" description="Disordered" evidence="1">
    <location>
        <begin position="50"/>
        <end position="102"/>
    </location>
</feature>
<name>A0A8X6ILZ5_9ARAC</name>
<evidence type="ECO:0000313" key="3">
    <source>
        <dbReference type="Proteomes" id="UP000886998"/>
    </source>
</evidence>
<feature type="compositionally biased region" description="Polar residues" evidence="1">
    <location>
        <begin position="50"/>
        <end position="73"/>
    </location>
</feature>
<keyword evidence="3" id="KW-1185">Reference proteome</keyword>
<accession>A0A8X6ILZ5</accession>
<dbReference type="AlphaFoldDB" id="A0A8X6ILZ5"/>
<organism evidence="2 3">
    <name type="scientific">Trichonephila inaurata madagascariensis</name>
    <dbReference type="NCBI Taxonomy" id="2747483"/>
    <lineage>
        <taxon>Eukaryota</taxon>
        <taxon>Metazoa</taxon>
        <taxon>Ecdysozoa</taxon>
        <taxon>Arthropoda</taxon>
        <taxon>Chelicerata</taxon>
        <taxon>Arachnida</taxon>
        <taxon>Araneae</taxon>
        <taxon>Araneomorphae</taxon>
        <taxon>Entelegynae</taxon>
        <taxon>Araneoidea</taxon>
        <taxon>Nephilidae</taxon>
        <taxon>Trichonephila</taxon>
        <taxon>Trichonephila inaurata</taxon>
    </lineage>
</organism>